<dbReference type="AlphaFoldDB" id="A0A0F9T454"/>
<name>A0A0F9T454_9ZZZZ</name>
<organism evidence="1">
    <name type="scientific">marine sediment metagenome</name>
    <dbReference type="NCBI Taxonomy" id="412755"/>
    <lineage>
        <taxon>unclassified sequences</taxon>
        <taxon>metagenomes</taxon>
        <taxon>ecological metagenomes</taxon>
    </lineage>
</organism>
<protein>
    <submittedName>
        <fullName evidence="1">Uncharacterized protein</fullName>
    </submittedName>
</protein>
<proteinExistence type="predicted"/>
<comment type="caution">
    <text evidence="1">The sequence shown here is derived from an EMBL/GenBank/DDBJ whole genome shotgun (WGS) entry which is preliminary data.</text>
</comment>
<reference evidence="1" key="1">
    <citation type="journal article" date="2015" name="Nature">
        <title>Complex archaea that bridge the gap between prokaryotes and eukaryotes.</title>
        <authorList>
            <person name="Spang A."/>
            <person name="Saw J.H."/>
            <person name="Jorgensen S.L."/>
            <person name="Zaremba-Niedzwiedzka K."/>
            <person name="Martijn J."/>
            <person name="Lind A.E."/>
            <person name="van Eijk R."/>
            <person name="Schleper C."/>
            <person name="Guy L."/>
            <person name="Ettema T.J."/>
        </authorList>
    </citation>
    <scope>NUCLEOTIDE SEQUENCE</scope>
</reference>
<sequence>MDYQQILNNMPNHLKPGLQGQELKAREGLLILYHIENNPTKVEEILKMSGVRKVKFCDCYNGIIGYRVIKKARNEKPIICRCTMRMIGQGREGVLLVDWKGYETREEEILNARETT</sequence>
<evidence type="ECO:0000313" key="1">
    <source>
        <dbReference type="EMBL" id="KKN73969.1"/>
    </source>
</evidence>
<accession>A0A0F9T454</accession>
<gene>
    <name evidence="1" type="ORF">LCGC14_0395340</name>
</gene>
<dbReference type="EMBL" id="LAZR01000334">
    <property type="protein sequence ID" value="KKN73969.1"/>
    <property type="molecule type" value="Genomic_DNA"/>
</dbReference>